<proteinExistence type="predicted"/>
<dbReference type="EMBL" id="BJXK01000027">
    <property type="protein sequence ID" value="GEM81626.1"/>
    <property type="molecule type" value="Genomic_DNA"/>
</dbReference>
<dbReference type="Proteomes" id="UP000321113">
    <property type="component" value="Unassembled WGS sequence"/>
</dbReference>
<sequence>MNSRLTISGFGIAGNSAGHLDQTGEITALDISDGADKPRALFPFFLPKASDDYLSLDPYSSDTLLLPKNGDARVQMEAELAVRFEVVYGDGGRVQKLTPLAMTVINDATYRNCQAVKLAQKKNWGSASKGLASSEIGIDSFDEGSGIEHYRLCGFHYSEGTWGLNGRDTSITDYTVFYHELIQWIERQIEAQRDEGAMHDIQTLLKESEYPRCMYVAVGAVRYTELGEAHHLKPSDKTAVVLYSDKSHTLEGIRTDLENGSLFSGDDIVGLIQEVKATTG</sequence>
<name>A0A511QY34_9VIBR</name>
<dbReference type="InterPro" id="IPR043776">
    <property type="entry name" value="DUF5718"/>
</dbReference>
<organism evidence="1 2">
    <name type="scientific">Vibrio superstes NBRC 103154</name>
    <dbReference type="NCBI Taxonomy" id="1219062"/>
    <lineage>
        <taxon>Bacteria</taxon>
        <taxon>Pseudomonadati</taxon>
        <taxon>Pseudomonadota</taxon>
        <taxon>Gammaproteobacteria</taxon>
        <taxon>Vibrionales</taxon>
        <taxon>Vibrionaceae</taxon>
        <taxon>Vibrio</taxon>
    </lineage>
</organism>
<comment type="caution">
    <text evidence="1">The sequence shown here is derived from an EMBL/GenBank/DDBJ whole genome shotgun (WGS) entry which is preliminary data.</text>
</comment>
<protein>
    <submittedName>
        <fullName evidence="1">Uncharacterized protein</fullName>
    </submittedName>
</protein>
<gene>
    <name evidence="1" type="ORF">VSU01S_38710</name>
</gene>
<reference evidence="1 2" key="1">
    <citation type="submission" date="2019-07" db="EMBL/GenBank/DDBJ databases">
        <title>Whole genome shotgun sequence of Vibrio superstes NBRC 103154.</title>
        <authorList>
            <person name="Hosoyama A."/>
            <person name="Uohara A."/>
            <person name="Ohji S."/>
            <person name="Ichikawa N."/>
        </authorList>
    </citation>
    <scope>NUCLEOTIDE SEQUENCE [LARGE SCALE GENOMIC DNA]</scope>
    <source>
        <strain evidence="1 2">NBRC 103154</strain>
    </source>
</reference>
<dbReference type="AlphaFoldDB" id="A0A511QY34"/>
<evidence type="ECO:0000313" key="2">
    <source>
        <dbReference type="Proteomes" id="UP000321113"/>
    </source>
</evidence>
<dbReference type="OrthoDB" id="356878at2"/>
<evidence type="ECO:0000313" key="1">
    <source>
        <dbReference type="EMBL" id="GEM81626.1"/>
    </source>
</evidence>
<keyword evidence="2" id="KW-1185">Reference proteome</keyword>
<dbReference type="Pfam" id="PF18985">
    <property type="entry name" value="DUF5718"/>
    <property type="match status" value="1"/>
</dbReference>
<dbReference type="RefSeq" id="WP_119008291.1">
    <property type="nucleotide sequence ID" value="NZ_BJXK01000027.1"/>
</dbReference>
<accession>A0A511QY34</accession>